<feature type="compositionally biased region" description="Polar residues" evidence="1">
    <location>
        <begin position="315"/>
        <end position="327"/>
    </location>
</feature>
<feature type="region of interest" description="Disordered" evidence="1">
    <location>
        <begin position="931"/>
        <end position="1026"/>
    </location>
</feature>
<feature type="region of interest" description="Disordered" evidence="1">
    <location>
        <begin position="522"/>
        <end position="725"/>
    </location>
</feature>
<dbReference type="InterPro" id="IPR027988">
    <property type="entry name" value="BRX_N"/>
</dbReference>
<dbReference type="PANTHER" id="PTHR47070:SF2">
    <property type="entry name" value="OS06G0206100 PROTEIN"/>
    <property type="match status" value="1"/>
</dbReference>
<feature type="compositionally biased region" description="Low complexity" evidence="1">
    <location>
        <begin position="835"/>
        <end position="845"/>
    </location>
</feature>
<feature type="region of interest" description="Disordered" evidence="1">
    <location>
        <begin position="814"/>
        <end position="864"/>
    </location>
</feature>
<dbReference type="EMBL" id="JADGMS010000001">
    <property type="protein sequence ID" value="KAF9689960.1"/>
    <property type="molecule type" value="Genomic_DNA"/>
</dbReference>
<dbReference type="SUPFAM" id="SSF46934">
    <property type="entry name" value="UBA-like"/>
    <property type="match status" value="1"/>
</dbReference>
<feature type="compositionally biased region" description="Basic and acidic residues" evidence="1">
    <location>
        <begin position="554"/>
        <end position="565"/>
    </location>
</feature>
<sequence>MAAYIKVKAEAKQSSKAKGSSLAIILLWVWRNREAMLTCIACSKQLNNGSLNQREIEEDVVAFETPRTKQAIKALTAQIKDMAVKASGAYRNCKPCSGSSNNNSNRNHALSDTASDSARFHCSYRRAGSSNSTPRMWGKEMEARLKGLSSGEGTPASISGRTECVAFTEEDEPKEWVAQVEPGVLIAFLSLPDGGNDLKRIRFSREMFNKWQAQRWWAENYDKVMELYNVRQFNHQAVPLPTPPRSEDESSKPESAKDSPVIPPLGKGCSHNFHLPTGMGYSSSDSLDHHPVQSHQIYDSVASTPKASGIAGAKTGTSSIDGSLRTSMSRESDRSEELSISNASDMETEWVEQDEPGVYITIRALPGGTKELRRVRFRSVAEKDLKKRMQGCGGKRTEPGYKNMCVREMITTTAAAVAASTSSGQQQTHTLSAKVRKTIQSIKEIVGNFSDADIYMVLKETNMDPNETAQKLLNQAWLLEIMSMVHHQRAMDIGKGYLLWKLDKQVNSYFVFLPDPFHEVKRKRDKKKENMSYRGSVDSRKHSENFGQGMRPHTSSDRNARREGYNRTASPGARGINREFRVVRDNRVNQNTSREPKPALLQGSTSAKEQGSGFFTKKGSSTGMSSSLKPSDARSSHQASNGPIDSESRCNRDANSSVGDRRVVSEEKRSIASNAATSRVQVAKSNTSKQHHALQASSNPVVGVYSSSTDPVHVPSSDSRSSGVVGAIKREVGVVGGRRQSLDNAGKDLSSSNGRRQSFENAVKDLSSSNSFSESFRPFTAISKTDQVSQTAAIEPMPSVPVNRSFLSNQYNSRPHQQAVGHPKASQHNKEWKPKSSQKSSVSSPGVIGTPAKSSLPPTDNSNHVELDAANMQDKFSQLNIHENQNVIIAQHIRVPETDRCKLTFGSFGVGFDASMTPGYQAVGISEKSNGESAISLPESAPESSSDDASGGKQVELLDDQARNYGSDSPAASLESEHPMPVKSSSPLNLDSYVDIGLVRNSSPSYTPSESQQQHDHHELPSFSTYDPQTAYDISYFRPQMDETVRGQGLPSPHEVLPAHTATNIPASTMPTVQQQPPMAQLYPQVHVSQFTNLVPYRQFISPVYVPPMPMPGYSNSPAYPHPSNGSSYLLMPGGGSHLNANGLKYGIQHYKPVPGNNPAGFGNYVSPSGYAVNAPGVVGNATGLEDSSRMKYKDGNLYVPSPQAEASEIWIQNPREMPGLQSAPYYNMPGQTHTAYLPSHTGHASFNAAAAQSSHMQFPGLYPPTPQPTAMASPHHLGPVMGGNVGVGVAPSAPGAQVGAYQQPQLELDLLAFVPRDRQ</sequence>
<dbReference type="PANTHER" id="PTHR47070">
    <property type="entry name" value="HYDROXYPROLINE-RICH GLYCOPROTEIN-LIKE"/>
    <property type="match status" value="1"/>
</dbReference>
<dbReference type="InterPro" id="IPR013591">
    <property type="entry name" value="Brevis_radix_dom"/>
</dbReference>
<gene>
    <name evidence="3" type="ORF">SADUNF_Sadunf01G0146400</name>
</gene>
<feature type="compositionally biased region" description="Basic and acidic residues" evidence="1">
    <location>
        <begin position="245"/>
        <end position="257"/>
    </location>
</feature>
<reference evidence="3 4" key="1">
    <citation type="submission" date="2020-10" db="EMBL/GenBank/DDBJ databases">
        <title>Plant Genome Project.</title>
        <authorList>
            <person name="Zhang R.-G."/>
        </authorList>
    </citation>
    <scope>NUCLEOTIDE SEQUENCE [LARGE SCALE GENOMIC DNA]</scope>
    <source>
        <strain evidence="3">FAFU-HL-1</strain>
        <tissue evidence="3">Leaf</tissue>
    </source>
</reference>
<dbReference type="InterPro" id="IPR009060">
    <property type="entry name" value="UBA-like_sf"/>
</dbReference>
<comment type="caution">
    <text evidence="3">The sequence shown here is derived from an EMBL/GenBank/DDBJ whole genome shotgun (WGS) entry which is preliminary data.</text>
</comment>
<evidence type="ECO:0000313" key="4">
    <source>
        <dbReference type="Proteomes" id="UP000657918"/>
    </source>
</evidence>
<feature type="compositionally biased region" description="Basic and acidic residues" evidence="1">
    <location>
        <begin position="527"/>
        <end position="544"/>
    </location>
</feature>
<feature type="domain" description="BRX" evidence="2">
    <location>
        <begin position="174"/>
        <end position="229"/>
    </location>
</feature>
<dbReference type="Pfam" id="PF08381">
    <property type="entry name" value="BRX"/>
    <property type="match status" value="2"/>
</dbReference>
<feature type="compositionally biased region" description="Low complexity" evidence="1">
    <location>
        <begin position="616"/>
        <end position="627"/>
    </location>
</feature>
<proteinExistence type="predicted"/>
<dbReference type="Pfam" id="PF13713">
    <property type="entry name" value="BRX_N"/>
    <property type="match status" value="1"/>
</dbReference>
<feature type="compositionally biased region" description="Polar residues" evidence="1">
    <location>
        <begin position="852"/>
        <end position="864"/>
    </location>
</feature>
<organism evidence="3 4">
    <name type="scientific">Salix dunnii</name>
    <dbReference type="NCBI Taxonomy" id="1413687"/>
    <lineage>
        <taxon>Eukaryota</taxon>
        <taxon>Viridiplantae</taxon>
        <taxon>Streptophyta</taxon>
        <taxon>Embryophyta</taxon>
        <taxon>Tracheophyta</taxon>
        <taxon>Spermatophyta</taxon>
        <taxon>Magnoliopsida</taxon>
        <taxon>eudicotyledons</taxon>
        <taxon>Gunneridae</taxon>
        <taxon>Pentapetalae</taxon>
        <taxon>rosids</taxon>
        <taxon>fabids</taxon>
        <taxon>Malpighiales</taxon>
        <taxon>Salicaceae</taxon>
        <taxon>Saliceae</taxon>
        <taxon>Salix</taxon>
    </lineage>
</organism>
<feature type="compositionally biased region" description="Basic and acidic residues" evidence="1">
    <location>
        <begin position="659"/>
        <end position="670"/>
    </location>
</feature>
<feature type="compositionally biased region" description="Polar residues" evidence="1">
    <location>
        <begin position="695"/>
        <end position="722"/>
    </location>
</feature>
<feature type="compositionally biased region" description="Polar residues" evidence="1">
    <location>
        <begin position="671"/>
        <end position="688"/>
    </location>
</feature>
<evidence type="ECO:0000259" key="2">
    <source>
        <dbReference type="PROSITE" id="PS51514"/>
    </source>
</evidence>
<accession>A0A835NBX9</accession>
<evidence type="ECO:0000256" key="1">
    <source>
        <dbReference type="SAM" id="MobiDB-lite"/>
    </source>
</evidence>
<evidence type="ECO:0000313" key="3">
    <source>
        <dbReference type="EMBL" id="KAF9689960.1"/>
    </source>
</evidence>
<feature type="region of interest" description="Disordered" evidence="1">
    <location>
        <begin position="306"/>
        <end position="344"/>
    </location>
</feature>
<dbReference type="InterPro" id="IPR009719">
    <property type="entry name" value="GIP1_N"/>
</dbReference>
<feature type="compositionally biased region" description="Low complexity" evidence="1">
    <location>
        <begin position="932"/>
        <end position="949"/>
    </location>
</feature>
<protein>
    <recommendedName>
        <fullName evidence="2">BRX domain-containing protein</fullName>
    </recommendedName>
</protein>
<dbReference type="PROSITE" id="PS51514">
    <property type="entry name" value="BRX"/>
    <property type="match status" value="2"/>
</dbReference>
<name>A0A835NBX9_9ROSI</name>
<dbReference type="Pfam" id="PF06972">
    <property type="entry name" value="GIP1_N"/>
    <property type="match status" value="1"/>
</dbReference>
<keyword evidence="4" id="KW-1185">Reference proteome</keyword>
<feature type="compositionally biased region" description="Basic and acidic residues" evidence="1">
    <location>
        <begin position="328"/>
        <end position="337"/>
    </location>
</feature>
<dbReference type="OrthoDB" id="657470at2759"/>
<feature type="compositionally biased region" description="Polar residues" evidence="1">
    <location>
        <begin position="1000"/>
        <end position="1012"/>
    </location>
</feature>
<feature type="domain" description="BRX" evidence="2">
    <location>
        <begin position="348"/>
        <end position="400"/>
    </location>
</feature>
<dbReference type="Proteomes" id="UP000657918">
    <property type="component" value="Unassembled WGS sequence"/>
</dbReference>
<feature type="compositionally biased region" description="Basic and acidic residues" evidence="1">
    <location>
        <begin position="576"/>
        <end position="587"/>
    </location>
</feature>
<feature type="region of interest" description="Disordered" evidence="1">
    <location>
        <begin position="237"/>
        <end position="269"/>
    </location>
</feature>